<feature type="region of interest" description="Disordered" evidence="1">
    <location>
        <begin position="91"/>
        <end position="209"/>
    </location>
</feature>
<gene>
    <name evidence="2" type="ORF">EXIGLDRAFT_104624</name>
</gene>
<feature type="compositionally biased region" description="Low complexity" evidence="1">
    <location>
        <begin position="173"/>
        <end position="195"/>
    </location>
</feature>
<accession>A0A166AEC0</accession>
<reference evidence="2 3" key="1">
    <citation type="journal article" date="2016" name="Mol. Biol. Evol.">
        <title>Comparative Genomics of Early-Diverging Mushroom-Forming Fungi Provides Insights into the Origins of Lignocellulose Decay Capabilities.</title>
        <authorList>
            <person name="Nagy L.G."/>
            <person name="Riley R."/>
            <person name="Tritt A."/>
            <person name="Adam C."/>
            <person name="Daum C."/>
            <person name="Floudas D."/>
            <person name="Sun H."/>
            <person name="Yadav J.S."/>
            <person name="Pangilinan J."/>
            <person name="Larsson K.H."/>
            <person name="Matsuura K."/>
            <person name="Barry K."/>
            <person name="Labutti K."/>
            <person name="Kuo R."/>
            <person name="Ohm R.A."/>
            <person name="Bhattacharya S.S."/>
            <person name="Shirouzu T."/>
            <person name="Yoshinaga Y."/>
            <person name="Martin F.M."/>
            <person name="Grigoriev I.V."/>
            <person name="Hibbett D.S."/>
        </authorList>
    </citation>
    <scope>NUCLEOTIDE SEQUENCE [LARGE SCALE GENOMIC DNA]</scope>
    <source>
        <strain evidence="2 3">HHB12029</strain>
    </source>
</reference>
<feature type="compositionally biased region" description="Basic residues" evidence="1">
    <location>
        <begin position="158"/>
        <end position="172"/>
    </location>
</feature>
<feature type="compositionally biased region" description="Pro residues" evidence="1">
    <location>
        <begin position="115"/>
        <end position="126"/>
    </location>
</feature>
<dbReference type="EMBL" id="KV426035">
    <property type="protein sequence ID" value="KZV91079.1"/>
    <property type="molecule type" value="Genomic_DNA"/>
</dbReference>
<proteinExistence type="predicted"/>
<keyword evidence="3" id="KW-1185">Reference proteome</keyword>
<name>A0A166AEC0_EXIGL</name>
<evidence type="ECO:0000313" key="2">
    <source>
        <dbReference type="EMBL" id="KZV91079.1"/>
    </source>
</evidence>
<dbReference type="Proteomes" id="UP000077266">
    <property type="component" value="Unassembled WGS sequence"/>
</dbReference>
<evidence type="ECO:0000256" key="1">
    <source>
        <dbReference type="SAM" id="MobiDB-lite"/>
    </source>
</evidence>
<feature type="compositionally biased region" description="Polar residues" evidence="1">
    <location>
        <begin position="97"/>
        <end position="108"/>
    </location>
</feature>
<dbReference type="OrthoDB" id="2596481at2759"/>
<dbReference type="AlphaFoldDB" id="A0A166AEC0"/>
<feature type="region of interest" description="Disordered" evidence="1">
    <location>
        <begin position="35"/>
        <end position="59"/>
    </location>
</feature>
<organism evidence="2 3">
    <name type="scientific">Exidia glandulosa HHB12029</name>
    <dbReference type="NCBI Taxonomy" id="1314781"/>
    <lineage>
        <taxon>Eukaryota</taxon>
        <taxon>Fungi</taxon>
        <taxon>Dikarya</taxon>
        <taxon>Basidiomycota</taxon>
        <taxon>Agaricomycotina</taxon>
        <taxon>Agaricomycetes</taxon>
        <taxon>Auriculariales</taxon>
        <taxon>Exidiaceae</taxon>
        <taxon>Exidia</taxon>
    </lineage>
</organism>
<evidence type="ECO:0000313" key="3">
    <source>
        <dbReference type="Proteomes" id="UP000077266"/>
    </source>
</evidence>
<protein>
    <submittedName>
        <fullName evidence="2">Uncharacterized protein</fullName>
    </submittedName>
</protein>
<sequence>MSALASPASSISDFSVISHPHSPYDAAVLVEPGSDDDEIVFSPRSPGNQGLVPSGSGFDSDDDFILIASPRAAASTALTGLALTVVPAPSRIPNDEQLATPTQANNKAPVSAPSLPTPPSSGPPPNRLETSVACKVTDQQKPSPTASHSSSVSSGAATRRRARQRKAAKLRKAGASTSAASYPSPAPSPTRATGAKKPVAKATKVDQRGSAAKASIAADANLKSHKTQPFLARVARLEQLAADCEGIGARGVVVEDDDETTLYQAAVNYISSFLANPDEAGTPRLPLLQALIVELGLCNPTSPLPASVRAAKALLRADAHINVRDYIAARGKGVEALQQVMFQSRKELLKDLRKRRVPIKWIKDHGLSMFLIHFF</sequence>
<dbReference type="InParanoid" id="A0A166AEC0"/>
<feature type="compositionally biased region" description="Low complexity" evidence="1">
    <location>
        <begin position="140"/>
        <end position="157"/>
    </location>
</feature>